<accession>A0A4R4DXQ1</accession>
<reference evidence="2 3" key="1">
    <citation type="submission" date="2019-03" db="EMBL/GenBank/DDBJ databases">
        <authorList>
            <person name="Kim M.K.M."/>
        </authorList>
    </citation>
    <scope>NUCLEOTIDE SEQUENCE [LARGE SCALE GENOMIC DNA]</scope>
    <source>
        <strain evidence="2 3">17J68-15</strain>
    </source>
</reference>
<dbReference type="RefSeq" id="WP_131853077.1">
    <property type="nucleotide sequence ID" value="NZ_SKFH01000029.1"/>
</dbReference>
<sequence>MDSELEMEAQLWAYIDGLADAGARSAIERHLADNEAWRAKYAELLDTHQLLQATELDEPSLRFTRNVMEAIAAGQVVPASRQYLNRRIVGGIAAFFGLMIAAVLIYAFAQGSGPDSASALPRIDLSLAFANQYVNAFLMLNILLGLFLLDRFLSARRRERLEGHS</sequence>
<gene>
    <name evidence="2" type="ORF">E0486_14640</name>
</gene>
<evidence type="ECO:0000313" key="2">
    <source>
        <dbReference type="EMBL" id="TCZ68303.1"/>
    </source>
</evidence>
<keyword evidence="1" id="KW-1133">Transmembrane helix</keyword>
<organism evidence="2 3">
    <name type="scientific">Flaviaesturariibacter aridisoli</name>
    <dbReference type="NCBI Taxonomy" id="2545761"/>
    <lineage>
        <taxon>Bacteria</taxon>
        <taxon>Pseudomonadati</taxon>
        <taxon>Bacteroidota</taxon>
        <taxon>Chitinophagia</taxon>
        <taxon>Chitinophagales</taxon>
        <taxon>Chitinophagaceae</taxon>
        <taxon>Flaviaestuariibacter</taxon>
    </lineage>
</organism>
<comment type="caution">
    <text evidence="2">The sequence shown here is derived from an EMBL/GenBank/DDBJ whole genome shotgun (WGS) entry which is preliminary data.</text>
</comment>
<dbReference type="Gene3D" id="1.10.10.1320">
    <property type="entry name" value="Anti-sigma factor, zinc-finger domain"/>
    <property type="match status" value="1"/>
</dbReference>
<dbReference type="EMBL" id="SKFH01000029">
    <property type="protein sequence ID" value="TCZ68303.1"/>
    <property type="molecule type" value="Genomic_DNA"/>
</dbReference>
<evidence type="ECO:0008006" key="4">
    <source>
        <dbReference type="Google" id="ProtNLM"/>
    </source>
</evidence>
<feature type="transmembrane region" description="Helical" evidence="1">
    <location>
        <begin position="129"/>
        <end position="149"/>
    </location>
</feature>
<evidence type="ECO:0000313" key="3">
    <source>
        <dbReference type="Proteomes" id="UP000295164"/>
    </source>
</evidence>
<protein>
    <recommendedName>
        <fullName evidence="4">Zinc-finger domain-containing protein</fullName>
    </recommendedName>
</protein>
<dbReference type="Proteomes" id="UP000295164">
    <property type="component" value="Unassembled WGS sequence"/>
</dbReference>
<dbReference type="InterPro" id="IPR041916">
    <property type="entry name" value="Anti_sigma_zinc_sf"/>
</dbReference>
<name>A0A4R4DXQ1_9BACT</name>
<proteinExistence type="predicted"/>
<feature type="transmembrane region" description="Helical" evidence="1">
    <location>
        <begin position="88"/>
        <end position="109"/>
    </location>
</feature>
<dbReference type="AlphaFoldDB" id="A0A4R4DXQ1"/>
<keyword evidence="1" id="KW-0812">Transmembrane</keyword>
<keyword evidence="3" id="KW-1185">Reference proteome</keyword>
<evidence type="ECO:0000256" key="1">
    <source>
        <dbReference type="SAM" id="Phobius"/>
    </source>
</evidence>
<keyword evidence="1" id="KW-0472">Membrane</keyword>
<dbReference type="OrthoDB" id="796197at2"/>